<comment type="caution">
    <text evidence="13">The sequence shown here is derived from an EMBL/GenBank/DDBJ whole genome shotgun (WGS) entry which is preliminary data.</text>
</comment>
<evidence type="ECO:0000256" key="9">
    <source>
        <dbReference type="PROSITE-ProRule" id="PRU00076"/>
    </source>
</evidence>
<name>A0A8B6FJL5_MYTGA</name>
<evidence type="ECO:0000256" key="4">
    <source>
        <dbReference type="ARBA" id="ARBA00022729"/>
    </source>
</evidence>
<comment type="caution">
    <text evidence="9">Lacks conserved residue(s) required for the propagation of feature annotation.</text>
</comment>
<dbReference type="SUPFAM" id="SSF53300">
    <property type="entry name" value="vWA-like"/>
    <property type="match status" value="1"/>
</dbReference>
<evidence type="ECO:0008006" key="15">
    <source>
        <dbReference type="Google" id="ProtNLM"/>
    </source>
</evidence>
<dbReference type="Proteomes" id="UP000596742">
    <property type="component" value="Unassembled WGS sequence"/>
</dbReference>
<protein>
    <recommendedName>
        <fullName evidence="15">Zonadhesin</fullName>
    </recommendedName>
</protein>
<evidence type="ECO:0000256" key="3">
    <source>
        <dbReference type="ARBA" id="ARBA00022525"/>
    </source>
</evidence>
<dbReference type="CDD" id="cd00053">
    <property type="entry name" value="EGF"/>
    <property type="match status" value="1"/>
</dbReference>
<proteinExistence type="predicted"/>
<dbReference type="InterPro" id="IPR052749">
    <property type="entry name" value="Alpha-tectorin"/>
</dbReference>
<feature type="domain" description="VWFA" evidence="11">
    <location>
        <begin position="1224"/>
        <end position="1397"/>
    </location>
</feature>
<dbReference type="PRINTS" id="PR00453">
    <property type="entry name" value="VWFADOMAIN"/>
</dbReference>
<keyword evidence="3" id="KW-0964">Secreted</keyword>
<dbReference type="FunFam" id="3.40.50.410:FF:000004">
    <property type="entry name" value="collagen alpha-6(VI) chain"/>
    <property type="match status" value="1"/>
</dbReference>
<evidence type="ECO:0000313" key="13">
    <source>
        <dbReference type="EMBL" id="VDI49619.1"/>
    </source>
</evidence>
<dbReference type="GO" id="GO:0016020">
    <property type="term" value="C:membrane"/>
    <property type="evidence" value="ECO:0007669"/>
    <property type="project" value="UniProtKB-SubCell"/>
</dbReference>
<feature type="domain" description="VWFD" evidence="12">
    <location>
        <begin position="807"/>
        <end position="988"/>
    </location>
</feature>
<feature type="domain" description="VWFD" evidence="12">
    <location>
        <begin position="1"/>
        <end position="165"/>
    </location>
</feature>
<dbReference type="PANTHER" id="PTHR46160">
    <property type="entry name" value="ALPHA-TECTORIN-RELATED"/>
    <property type="match status" value="1"/>
</dbReference>
<dbReference type="PROSITE" id="PS51233">
    <property type="entry name" value="VWFD"/>
    <property type="match status" value="3"/>
</dbReference>
<dbReference type="SUPFAM" id="SSF57567">
    <property type="entry name" value="Serine protease inhibitors"/>
    <property type="match status" value="3"/>
</dbReference>
<accession>A0A8B6FJL5</accession>
<evidence type="ECO:0000259" key="12">
    <source>
        <dbReference type="PROSITE" id="PS51233"/>
    </source>
</evidence>
<dbReference type="Gene3D" id="2.10.25.10">
    <property type="entry name" value="Laminin"/>
    <property type="match status" value="4"/>
</dbReference>
<keyword evidence="5" id="KW-0677">Repeat</keyword>
<dbReference type="Pfam" id="PF01826">
    <property type="entry name" value="TIL"/>
    <property type="match status" value="3"/>
</dbReference>
<feature type="domain" description="VWFD" evidence="12">
    <location>
        <begin position="396"/>
        <end position="577"/>
    </location>
</feature>
<dbReference type="SMART" id="SM00216">
    <property type="entry name" value="VWD"/>
    <property type="match status" value="3"/>
</dbReference>
<dbReference type="SMART" id="SM00832">
    <property type="entry name" value="C8"/>
    <property type="match status" value="3"/>
</dbReference>
<dbReference type="InterPro" id="IPR014853">
    <property type="entry name" value="VWF/SSPO/ZAN-like_Cys-rich_dom"/>
</dbReference>
<dbReference type="GO" id="GO:0005509">
    <property type="term" value="F:calcium ion binding"/>
    <property type="evidence" value="ECO:0007669"/>
    <property type="project" value="InterPro"/>
</dbReference>
<dbReference type="PANTHER" id="PTHR46160:SF9">
    <property type="entry name" value="PROTEIN PRY2-RELATED"/>
    <property type="match status" value="1"/>
</dbReference>
<dbReference type="Pfam" id="PF08742">
    <property type="entry name" value="C8"/>
    <property type="match status" value="3"/>
</dbReference>
<dbReference type="Pfam" id="PF00092">
    <property type="entry name" value="VWA"/>
    <property type="match status" value="1"/>
</dbReference>
<dbReference type="SMART" id="SM00327">
    <property type="entry name" value="VWA"/>
    <property type="match status" value="1"/>
</dbReference>
<organism evidence="13 14">
    <name type="scientific">Mytilus galloprovincialis</name>
    <name type="common">Mediterranean mussel</name>
    <dbReference type="NCBI Taxonomy" id="29158"/>
    <lineage>
        <taxon>Eukaryota</taxon>
        <taxon>Metazoa</taxon>
        <taxon>Spiralia</taxon>
        <taxon>Lophotrochozoa</taxon>
        <taxon>Mollusca</taxon>
        <taxon>Bivalvia</taxon>
        <taxon>Autobranchia</taxon>
        <taxon>Pteriomorphia</taxon>
        <taxon>Mytilida</taxon>
        <taxon>Mytiloidea</taxon>
        <taxon>Mytilidae</taxon>
        <taxon>Mytilinae</taxon>
        <taxon>Mytilus</taxon>
    </lineage>
</organism>
<dbReference type="CDD" id="cd19941">
    <property type="entry name" value="TIL"/>
    <property type="match status" value="3"/>
</dbReference>
<dbReference type="EMBL" id="UYJE01006851">
    <property type="protein sequence ID" value="VDI49619.1"/>
    <property type="molecule type" value="Genomic_DNA"/>
</dbReference>
<comment type="subcellular location">
    <subcellularLocation>
        <location evidence="1">Membrane</location>
    </subcellularLocation>
    <subcellularLocation>
        <location evidence="2">Secreted</location>
    </subcellularLocation>
</comment>
<evidence type="ECO:0000256" key="6">
    <source>
        <dbReference type="ARBA" id="ARBA00023136"/>
    </source>
</evidence>
<evidence type="ECO:0000256" key="8">
    <source>
        <dbReference type="ARBA" id="ARBA00023180"/>
    </source>
</evidence>
<dbReference type="Gene3D" id="3.40.50.410">
    <property type="entry name" value="von Willebrand factor, type A domain"/>
    <property type="match status" value="1"/>
</dbReference>
<evidence type="ECO:0000259" key="10">
    <source>
        <dbReference type="PROSITE" id="PS50026"/>
    </source>
</evidence>
<keyword evidence="9" id="KW-0245">EGF-like domain</keyword>
<evidence type="ECO:0000256" key="7">
    <source>
        <dbReference type="ARBA" id="ARBA00023157"/>
    </source>
</evidence>
<dbReference type="InterPro" id="IPR000742">
    <property type="entry name" value="EGF"/>
</dbReference>
<keyword evidence="7" id="KW-1015">Disulfide bond</keyword>
<dbReference type="InterPro" id="IPR001881">
    <property type="entry name" value="EGF-like_Ca-bd_dom"/>
</dbReference>
<reference evidence="13" key="1">
    <citation type="submission" date="2018-11" db="EMBL/GenBank/DDBJ databases">
        <authorList>
            <person name="Alioto T."/>
            <person name="Alioto T."/>
        </authorList>
    </citation>
    <scope>NUCLEOTIDE SEQUENCE</scope>
</reference>
<keyword evidence="6" id="KW-0472">Membrane</keyword>
<evidence type="ECO:0000256" key="1">
    <source>
        <dbReference type="ARBA" id="ARBA00004370"/>
    </source>
</evidence>
<dbReference type="SMART" id="SM00179">
    <property type="entry name" value="EGF_CA"/>
    <property type="match status" value="2"/>
</dbReference>
<dbReference type="OrthoDB" id="6114226at2759"/>
<keyword evidence="8" id="KW-0325">Glycoprotein</keyword>
<sequence length="1412" mass="157286">MIHFHGACKYILAASNDKQCGFSVEGKNEYRDKNRKVSYMRLVDFRYQDRIYRLHQGRKFYVDGIQKYLPYNNNGIKVSITGTKLKLEGPCDVTVMFDGSHFFKVTIPKTIGKDIFGICGNCNGKKDDLRTMDGLDVSTEDSKYTTIGNSYEIPDDSDLLLPQCTPGGDENLCSPELETKAKDSGCALLHPDSVVRSPFKLCIETDKMRALEMYEACVLDYCAFYDDAKLRDDIVCQGIEGYAEQCLEMGISVRWRTKDVCPLPCQANAFYNGRMSACPATCTNLSGPQNCKLPYVEGCQCRIGYVLSNLECVPETECGCLTAEGEYIPVGKVIESPDCTSITKCEILNEKPKLVTSQRPKCGINAECKPIDGHYTCGCKPAMVGDPLKECQNPICTCTAFGDPHYTTFDGQMIHFMGACKYTVVANDDASCKFAVEAKQEYRGGNYKVAFLRLMDFKYNDHHYRLHLGRRLYVDGIQRYTPFKNNDVKIVTAGGALRLEGPCGVIVEYDGIHIMKVQVPRELGKVVHGICGNCNGIADDFTTKNGTDVSSYPNLYSAIGNSYEVHDDSDLFFPQCTPDIDFYPCTDDLLLKAKKSRCNILNPENKQFSKFEKCVTADIERAMETYDACIIDFCAFHDTPDVEKYVCEGLEGYASQCQTMGIPINWRSDKICPLPCQENAVYKSITSSCPATCVNPEAPFNCNLPPREGCECKAGYMLSHLACVPVEQCGCKTEEGDYIPIGAKIESPDCTSVKACVAKGDRGTFVSFTRPVCGRNAACKPVGGHYKCACKPGLTGDPLKECINPTCSCTASGDPHYRTFDGQIIHFFGACKYTVAAHDNSACRFAVEAKHEYRGGNKKVTFMRLVDLKFHGHVYRLHMDRKLYVDGIQKYPPYVDEGVVVYTSGQRLRLETSCGVVVEYDGIHIMEVIIPRKFGQQVNGICGNCNDKRDDLRTKDGTDVSTNKNKYSLIGNSYEVMDDSDLIIPQCKPAIDVYPCTDELLLKAKESLCRYIKVDTIDGKFKKCIKADPERAMEMYDSCIIDYCAYYGRPNFHQVMCEGLEGFAEQCHIMGIPISWRDDKLCPLSCGRNSIYKPQISSCPATCLAPLLSNSCKQPPREGCECKAGYYMSNLECVPDTRCGCTTSIGEYVPVGATVENSDCTIARTCQLIDGKAKLVAKTLSPCATNGQCKPVDGHYKCTCKPGFQGDPLAECTEVKLECGKAADIVFVLDSSSSMRSHNFAKIINFVKKLVSGFMSEHEQVRISVITFSHRSRIQFYLNRYTEPEDIINALNKIRHMRGGTRTDYALHDMHSKVFTEANGDRPGYPNIGIVITDGKSNYPRKTKEEMIHMKEDGVMMFAIGIGSSINQEELETIAIEKDHALRVKGFDSLEHIMGEFQEITCRGICHNYISL</sequence>
<feature type="domain" description="EGF-like" evidence="10">
    <location>
        <begin position="1175"/>
        <end position="1213"/>
    </location>
</feature>
<dbReference type="InterPro" id="IPR002919">
    <property type="entry name" value="TIL_dom"/>
</dbReference>
<dbReference type="PROSITE" id="PS50234">
    <property type="entry name" value="VWFA"/>
    <property type="match status" value="1"/>
</dbReference>
<dbReference type="CDD" id="cd01450">
    <property type="entry name" value="vWFA_subfamily_ECM"/>
    <property type="match status" value="1"/>
</dbReference>
<evidence type="ECO:0000259" key="11">
    <source>
        <dbReference type="PROSITE" id="PS50234"/>
    </source>
</evidence>
<dbReference type="SMART" id="SM00181">
    <property type="entry name" value="EGF"/>
    <property type="match status" value="5"/>
</dbReference>
<dbReference type="InterPro" id="IPR001846">
    <property type="entry name" value="VWF_type-D"/>
</dbReference>
<dbReference type="InterPro" id="IPR036465">
    <property type="entry name" value="vWFA_dom_sf"/>
</dbReference>
<dbReference type="InterPro" id="IPR002035">
    <property type="entry name" value="VWF_A"/>
</dbReference>
<dbReference type="GO" id="GO:0005576">
    <property type="term" value="C:extracellular region"/>
    <property type="evidence" value="ECO:0007669"/>
    <property type="project" value="UniProtKB-SubCell"/>
</dbReference>
<dbReference type="InterPro" id="IPR036084">
    <property type="entry name" value="Ser_inhib-like_sf"/>
</dbReference>
<evidence type="ECO:0000256" key="2">
    <source>
        <dbReference type="ARBA" id="ARBA00004613"/>
    </source>
</evidence>
<keyword evidence="14" id="KW-1185">Reference proteome</keyword>
<dbReference type="PROSITE" id="PS50026">
    <property type="entry name" value="EGF_3"/>
    <property type="match status" value="1"/>
</dbReference>
<evidence type="ECO:0000313" key="14">
    <source>
        <dbReference type="Proteomes" id="UP000596742"/>
    </source>
</evidence>
<gene>
    <name evidence="13" type="ORF">MGAL_10B049751</name>
</gene>
<dbReference type="Pfam" id="PF00094">
    <property type="entry name" value="VWD"/>
    <property type="match status" value="3"/>
</dbReference>
<keyword evidence="4" id="KW-0732">Signal</keyword>
<dbReference type="PROSITE" id="PS01186">
    <property type="entry name" value="EGF_2"/>
    <property type="match status" value="1"/>
</dbReference>
<evidence type="ECO:0000256" key="5">
    <source>
        <dbReference type="ARBA" id="ARBA00022737"/>
    </source>
</evidence>